<evidence type="ECO:0000313" key="11">
    <source>
        <dbReference type="Proteomes" id="UP001168821"/>
    </source>
</evidence>
<evidence type="ECO:0000256" key="1">
    <source>
        <dbReference type="ARBA" id="ARBA00004230"/>
    </source>
</evidence>
<evidence type="ECO:0000256" key="4">
    <source>
        <dbReference type="ARBA" id="ARBA00022737"/>
    </source>
</evidence>
<evidence type="ECO:0000256" key="5">
    <source>
        <dbReference type="ARBA" id="ARBA00022846"/>
    </source>
</evidence>
<dbReference type="AlphaFoldDB" id="A0AA38ICZ5"/>
<accession>A0AA38ICZ5</accession>
<keyword evidence="7" id="KW-0206">Cytoskeleton</keyword>
<evidence type="ECO:0000256" key="8">
    <source>
        <dbReference type="ARBA" id="ARBA00023273"/>
    </source>
</evidence>
<keyword evidence="3" id="KW-0963">Cytoplasm</keyword>
<keyword evidence="8" id="KW-0966">Cell projection</keyword>
<name>A0AA38ICZ5_9CUCU</name>
<feature type="compositionally biased region" description="Basic and acidic residues" evidence="9">
    <location>
        <begin position="120"/>
        <end position="131"/>
    </location>
</feature>
<dbReference type="Pfam" id="PF02493">
    <property type="entry name" value="MORN"/>
    <property type="match status" value="9"/>
</dbReference>
<dbReference type="GO" id="GO:0031514">
    <property type="term" value="C:motile cilium"/>
    <property type="evidence" value="ECO:0007669"/>
    <property type="project" value="UniProtKB-SubCell"/>
</dbReference>
<dbReference type="EMBL" id="JALNTZ010000004">
    <property type="protein sequence ID" value="KAJ3653740.1"/>
    <property type="molecule type" value="Genomic_DNA"/>
</dbReference>
<dbReference type="PANTHER" id="PTHR46613">
    <property type="entry name" value="RADIAL SPOKE HEAD 10 HOMOLOG B-RELATED"/>
    <property type="match status" value="1"/>
</dbReference>
<dbReference type="Proteomes" id="UP001168821">
    <property type="component" value="Unassembled WGS sequence"/>
</dbReference>
<feature type="compositionally biased region" description="Polar residues" evidence="9">
    <location>
        <begin position="95"/>
        <end position="105"/>
    </location>
</feature>
<keyword evidence="6" id="KW-0969">Cilium</keyword>
<dbReference type="Gene3D" id="2.20.110.10">
    <property type="entry name" value="Histone H3 K4-specific methyltransferase SET7/9 N-terminal domain"/>
    <property type="match status" value="4"/>
</dbReference>
<evidence type="ECO:0000256" key="6">
    <source>
        <dbReference type="ARBA" id="ARBA00023069"/>
    </source>
</evidence>
<keyword evidence="4" id="KW-0677">Repeat</keyword>
<feature type="compositionally biased region" description="Basic and acidic residues" evidence="9">
    <location>
        <begin position="756"/>
        <end position="775"/>
    </location>
</feature>
<reference evidence="10" key="1">
    <citation type="journal article" date="2023" name="G3 (Bethesda)">
        <title>Whole genome assemblies of Zophobas morio and Tenebrio molitor.</title>
        <authorList>
            <person name="Kaur S."/>
            <person name="Stinson S.A."/>
            <person name="diCenzo G.C."/>
        </authorList>
    </citation>
    <scope>NUCLEOTIDE SEQUENCE</scope>
    <source>
        <strain evidence="10">QUZm001</strain>
    </source>
</reference>
<dbReference type="SUPFAM" id="SSF82185">
    <property type="entry name" value="Histone H3 K4-specific methyltransferase SET7/9 N-terminal domain"/>
    <property type="match status" value="2"/>
</dbReference>
<comment type="caution">
    <text evidence="10">The sequence shown here is derived from an EMBL/GenBank/DDBJ whole genome shotgun (WGS) entry which is preliminary data.</text>
</comment>
<comment type="subcellular location">
    <subcellularLocation>
        <location evidence="1">Cell projection</location>
        <location evidence="1">Cilium</location>
        <location evidence="1">Flagellum</location>
    </subcellularLocation>
    <subcellularLocation>
        <location evidence="2">Cytoplasm</location>
        <location evidence="2">Cytoskeleton</location>
        <location evidence="2">Cilium axoneme</location>
    </subcellularLocation>
</comment>
<gene>
    <name evidence="10" type="ORF">Zmor_012977</name>
</gene>
<evidence type="ECO:0000256" key="7">
    <source>
        <dbReference type="ARBA" id="ARBA00023212"/>
    </source>
</evidence>
<dbReference type="PANTHER" id="PTHR46613:SF1">
    <property type="entry name" value="RADIAL SPOKE HEAD 10 HOMOLOG B-RELATED"/>
    <property type="match status" value="1"/>
</dbReference>
<feature type="region of interest" description="Disordered" evidence="9">
    <location>
        <begin position="95"/>
        <end position="131"/>
    </location>
</feature>
<dbReference type="GO" id="GO:0005930">
    <property type="term" value="C:axoneme"/>
    <property type="evidence" value="ECO:0007669"/>
    <property type="project" value="UniProtKB-SubCell"/>
</dbReference>
<keyword evidence="5" id="KW-0282">Flagellum</keyword>
<proteinExistence type="predicted"/>
<organism evidence="10 11">
    <name type="scientific">Zophobas morio</name>
    <dbReference type="NCBI Taxonomy" id="2755281"/>
    <lineage>
        <taxon>Eukaryota</taxon>
        <taxon>Metazoa</taxon>
        <taxon>Ecdysozoa</taxon>
        <taxon>Arthropoda</taxon>
        <taxon>Hexapoda</taxon>
        <taxon>Insecta</taxon>
        <taxon>Pterygota</taxon>
        <taxon>Neoptera</taxon>
        <taxon>Endopterygota</taxon>
        <taxon>Coleoptera</taxon>
        <taxon>Polyphaga</taxon>
        <taxon>Cucujiformia</taxon>
        <taxon>Tenebrionidae</taxon>
        <taxon>Zophobas</taxon>
    </lineage>
</organism>
<evidence type="ECO:0000313" key="10">
    <source>
        <dbReference type="EMBL" id="KAJ3653740.1"/>
    </source>
</evidence>
<feature type="region of interest" description="Disordered" evidence="9">
    <location>
        <begin position="751"/>
        <end position="783"/>
    </location>
</feature>
<evidence type="ECO:0000256" key="3">
    <source>
        <dbReference type="ARBA" id="ARBA00022490"/>
    </source>
</evidence>
<evidence type="ECO:0000256" key="9">
    <source>
        <dbReference type="SAM" id="MobiDB-lite"/>
    </source>
</evidence>
<evidence type="ECO:0000256" key="2">
    <source>
        <dbReference type="ARBA" id="ARBA00004430"/>
    </source>
</evidence>
<dbReference type="InterPro" id="IPR003409">
    <property type="entry name" value="MORN"/>
</dbReference>
<keyword evidence="11" id="KW-1185">Reference proteome</keyword>
<feature type="region of interest" description="Disordered" evidence="9">
    <location>
        <begin position="1"/>
        <end position="23"/>
    </location>
</feature>
<protein>
    <submittedName>
        <fullName evidence="10">Uncharacterized protein</fullName>
    </submittedName>
</protein>
<sequence>MSARSSGMPKPSLSRSRSDESVVDSRFPQITCMEDVITNFFNQIVQYMIKDMVVVEPVPEPYAADTTSDVVKDYKDLRPQDLVAMEVKSASGSKVTLTKRSSSGMKRSMPVIAEEGPIDSESRTSTDSSSLKDIEMDEARQVKIFFFNGNVYEGRIYKRIMNGKGKFTWSDGSAYEGDFKDGFPTGKGWMSLPDLSRYEGEFFHGLFHGKGFLNIVSTPTFYSGDWKNGKKHGQGWLLYEPEDWYEGGWENDLKEGFGLRCYKDGSKYRGFWHQGFYEGNGIMIWDNNDYYKGEWKAGAMHGHGEYIWRAFYNDTFAFPIQNIYRGFWERGKRSGEGTMTFGDDTGMKLVGEWDQDFKHGSGYLICGNGKVLEHPALFQYDKPMHIMKEVSAWSIRSTRLLKSLEIPIFTAPQYVNVGFYVDQVLEAVGSINVDKFKALKTFEERCVRYTLIRNLVQLKELYKEYASLAAKTQLTFEPVLIRLFLWQFYKDRDIWKRGISLAETDRILTDNPDSCLESVHDPFEPIYFWQFLMSLIGVALTTYSLDEIEEIEDSSVQGVCASVIKKFFDEVIFTKLGVNHQSGLFLNYLDLAPIKAVYALYQKVGEPHSARTFLRASCTKKGETPLLCHLELFFQKTTPPFGTNLVPLDQDVLFENRGHLDEEFRRNWTNLFDFRHLGPRNILRGLAQACPLIMDEGLVVNIDYPLTFLEFYETLLICIFMVLELEMKKEQRILMEQLPPIVSVVSVAPSKSRSAKTVDSDKKVVKKGKKEDKEKTKKKKKKA</sequence>
<dbReference type="SMART" id="SM00698">
    <property type="entry name" value="MORN"/>
    <property type="match status" value="9"/>
</dbReference>